<evidence type="ECO:0000256" key="1">
    <source>
        <dbReference type="SAM" id="SignalP"/>
    </source>
</evidence>
<accession>A0A845Q9P7</accession>
<dbReference type="InterPro" id="IPR039567">
    <property type="entry name" value="Gly-zipper"/>
</dbReference>
<reference evidence="3 4" key="1">
    <citation type="journal article" date="2016" name="Int. J. Syst. Evol. Microbiol.">
        <title>Pyruvatibacter mobilis gen. nov., sp. nov., a marine bacterium from the culture broth of Picochlorum sp. 122.</title>
        <authorList>
            <person name="Wang G."/>
            <person name="Tang M."/>
            <person name="Wu H."/>
            <person name="Dai S."/>
            <person name="Li T."/>
            <person name="Chen C."/>
            <person name="He H."/>
            <person name="Fan J."/>
            <person name="Xiang W."/>
            <person name="Li X."/>
        </authorList>
    </citation>
    <scope>NUCLEOTIDE SEQUENCE [LARGE SCALE GENOMIC DNA]</scope>
    <source>
        <strain evidence="3 4">GYP-11</strain>
    </source>
</reference>
<protein>
    <recommendedName>
        <fullName evidence="2">Glycine zipper domain-containing protein</fullName>
    </recommendedName>
</protein>
<organism evidence="3 4">
    <name type="scientific">Pyruvatibacter mobilis</name>
    <dbReference type="NCBI Taxonomy" id="1712261"/>
    <lineage>
        <taxon>Bacteria</taxon>
        <taxon>Pseudomonadati</taxon>
        <taxon>Pseudomonadota</taxon>
        <taxon>Alphaproteobacteria</taxon>
        <taxon>Hyphomicrobiales</taxon>
        <taxon>Parvibaculaceae</taxon>
        <taxon>Pyruvatibacter</taxon>
    </lineage>
</organism>
<gene>
    <name evidence="3" type="ORF">GTQ45_04620</name>
</gene>
<evidence type="ECO:0000313" key="4">
    <source>
        <dbReference type="Proteomes" id="UP000470384"/>
    </source>
</evidence>
<dbReference type="GeneID" id="300655923"/>
<evidence type="ECO:0000313" key="3">
    <source>
        <dbReference type="EMBL" id="NBG95008.1"/>
    </source>
</evidence>
<dbReference type="Pfam" id="PF13488">
    <property type="entry name" value="Gly-zipper_Omp"/>
    <property type="match status" value="1"/>
</dbReference>
<keyword evidence="4" id="KW-1185">Reference proteome</keyword>
<keyword evidence="1" id="KW-0732">Signal</keyword>
<name>A0A845Q9P7_9HYPH</name>
<dbReference type="PROSITE" id="PS51257">
    <property type="entry name" value="PROKAR_LIPOPROTEIN"/>
    <property type="match status" value="1"/>
</dbReference>
<proteinExistence type="predicted"/>
<comment type="caution">
    <text evidence="3">The sequence shown here is derived from an EMBL/GenBank/DDBJ whole genome shotgun (WGS) entry which is preliminary data.</text>
</comment>
<dbReference type="EMBL" id="WXYQ01000004">
    <property type="protein sequence ID" value="NBG95008.1"/>
    <property type="molecule type" value="Genomic_DNA"/>
</dbReference>
<dbReference type="Proteomes" id="UP000470384">
    <property type="component" value="Unassembled WGS sequence"/>
</dbReference>
<feature type="signal peptide" evidence="1">
    <location>
        <begin position="1"/>
        <end position="20"/>
    </location>
</feature>
<evidence type="ECO:0000259" key="2">
    <source>
        <dbReference type="Pfam" id="PF13488"/>
    </source>
</evidence>
<feature type="domain" description="Glycine zipper" evidence="2">
    <location>
        <begin position="31"/>
        <end position="74"/>
    </location>
</feature>
<dbReference type="RefSeq" id="WP_160587043.1">
    <property type="nucleotide sequence ID" value="NZ_BMHN01000001.1"/>
</dbReference>
<sequence>MRYAKAVILAGVLGMTAACSNMSHTEKNALGGAGIGAAAGAAIGAATGGSAAEGAVIGGAVGAGAGAYKGCKEDPNC</sequence>
<feature type="chain" id="PRO_5033037676" description="Glycine zipper domain-containing protein" evidence="1">
    <location>
        <begin position="21"/>
        <end position="77"/>
    </location>
</feature>
<dbReference type="AlphaFoldDB" id="A0A845Q9P7"/>